<comment type="catalytic activity">
    <reaction evidence="10">
        <text>nicotinate beta-D-ribonucleotide + CO2 + diphosphate = quinolinate + 5-phospho-alpha-D-ribose 1-diphosphate + 2 H(+)</text>
        <dbReference type="Rhea" id="RHEA:12733"/>
        <dbReference type="ChEBI" id="CHEBI:15378"/>
        <dbReference type="ChEBI" id="CHEBI:16526"/>
        <dbReference type="ChEBI" id="CHEBI:29959"/>
        <dbReference type="ChEBI" id="CHEBI:33019"/>
        <dbReference type="ChEBI" id="CHEBI:57502"/>
        <dbReference type="ChEBI" id="CHEBI:58017"/>
        <dbReference type="EC" id="2.4.2.19"/>
    </reaction>
</comment>
<dbReference type="EC" id="2.4.2.19" evidence="5"/>
<dbReference type="RefSeq" id="WP_369602215.1">
    <property type="nucleotide sequence ID" value="NZ_CP154858.1"/>
</dbReference>
<protein>
    <recommendedName>
        <fullName evidence="11">Probable nicotinate-nucleotide pyrophosphorylase [carboxylating]</fullName>
        <ecNumber evidence="5">2.4.2.19</ecNumber>
    </recommendedName>
    <alternativeName>
        <fullName evidence="9">Quinolinate phosphoribosyltransferase [decarboxylating]</fullName>
    </alternativeName>
</protein>
<evidence type="ECO:0000256" key="3">
    <source>
        <dbReference type="ARBA" id="ARBA00009400"/>
    </source>
</evidence>
<dbReference type="PANTHER" id="PTHR32179">
    <property type="entry name" value="NICOTINATE-NUCLEOTIDE PYROPHOSPHORYLASE [CARBOXYLATING]"/>
    <property type="match status" value="1"/>
</dbReference>
<evidence type="ECO:0000256" key="1">
    <source>
        <dbReference type="ARBA" id="ARBA00003237"/>
    </source>
</evidence>
<comment type="subunit">
    <text evidence="4">Hexamer formed by 3 homodimers.</text>
</comment>
<dbReference type="FunFam" id="3.20.20.70:FF:000030">
    <property type="entry name" value="Nicotinate-nucleotide pyrophosphorylase, carboxylating"/>
    <property type="match status" value="1"/>
</dbReference>
<dbReference type="InterPro" id="IPR027277">
    <property type="entry name" value="NadC/ModD"/>
</dbReference>
<keyword evidence="6" id="KW-0662">Pyridine nucleotide biosynthesis</keyword>
<evidence type="ECO:0000256" key="2">
    <source>
        <dbReference type="ARBA" id="ARBA00004893"/>
    </source>
</evidence>
<evidence type="ECO:0000256" key="4">
    <source>
        <dbReference type="ARBA" id="ARBA00011218"/>
    </source>
</evidence>
<dbReference type="NCBIfam" id="TIGR00078">
    <property type="entry name" value="nadC"/>
    <property type="match status" value="1"/>
</dbReference>
<evidence type="ECO:0000256" key="8">
    <source>
        <dbReference type="ARBA" id="ARBA00022679"/>
    </source>
</evidence>
<feature type="binding site" evidence="13">
    <location>
        <position position="166"/>
    </location>
    <ligand>
        <name>substrate</name>
    </ligand>
</feature>
<feature type="binding site" evidence="13">
    <location>
        <begin position="132"/>
        <end position="134"/>
    </location>
    <ligand>
        <name>substrate</name>
    </ligand>
</feature>
<dbReference type="FunFam" id="3.90.1170.20:FF:000001">
    <property type="entry name" value="Nicotinate-nucleotide diphosphorylase (Carboxylating)"/>
    <property type="match status" value="1"/>
</dbReference>
<proteinExistence type="inferred from homology"/>
<evidence type="ECO:0000256" key="5">
    <source>
        <dbReference type="ARBA" id="ARBA00011944"/>
    </source>
</evidence>
<evidence type="ECO:0000256" key="13">
    <source>
        <dbReference type="PIRSR" id="PIRSR006250-1"/>
    </source>
</evidence>
<organism evidence="16">
    <name type="scientific">Thermohahella caldifontis</name>
    <dbReference type="NCBI Taxonomy" id="3142973"/>
    <lineage>
        <taxon>Bacteria</taxon>
        <taxon>Pseudomonadati</taxon>
        <taxon>Pseudomonadota</taxon>
        <taxon>Gammaproteobacteria</taxon>
        <taxon>Oceanospirillales</taxon>
        <taxon>Hahellaceae</taxon>
        <taxon>Thermohahella</taxon>
    </lineage>
</organism>
<dbReference type="InterPro" id="IPR022412">
    <property type="entry name" value="Quinolinate_PRibosylTrfase_N"/>
</dbReference>
<dbReference type="SUPFAM" id="SSF51690">
    <property type="entry name" value="Nicotinate/Quinolinate PRTase C-terminal domain-like"/>
    <property type="match status" value="1"/>
</dbReference>
<keyword evidence="8 12" id="KW-0808">Transferase</keyword>
<evidence type="ECO:0000259" key="15">
    <source>
        <dbReference type="Pfam" id="PF02749"/>
    </source>
</evidence>
<dbReference type="CDD" id="cd01572">
    <property type="entry name" value="QPRTase"/>
    <property type="match status" value="1"/>
</dbReference>
<evidence type="ECO:0000256" key="11">
    <source>
        <dbReference type="ARBA" id="ARBA00069173"/>
    </source>
</evidence>
<evidence type="ECO:0000259" key="14">
    <source>
        <dbReference type="Pfam" id="PF01729"/>
    </source>
</evidence>
<dbReference type="Gene3D" id="3.20.20.70">
    <property type="entry name" value="Aldolase class I"/>
    <property type="match status" value="1"/>
</dbReference>
<dbReference type="InterPro" id="IPR037128">
    <property type="entry name" value="Quinolinate_PRibosylTase_N_sf"/>
</dbReference>
<dbReference type="InterPro" id="IPR013785">
    <property type="entry name" value="Aldolase_TIM"/>
</dbReference>
<name>A0AB39UZD5_9GAMM</name>
<dbReference type="Gene3D" id="3.90.1170.20">
    <property type="entry name" value="Quinolinate phosphoribosyl transferase, N-terminal domain"/>
    <property type="match status" value="1"/>
</dbReference>
<dbReference type="PIRSF" id="PIRSF006250">
    <property type="entry name" value="NadC_ModD"/>
    <property type="match status" value="1"/>
</dbReference>
<keyword evidence="7 12" id="KW-0328">Glycosyltransferase</keyword>
<feature type="binding site" evidence="13">
    <location>
        <position position="195"/>
    </location>
    <ligand>
        <name>substrate</name>
    </ligand>
</feature>
<dbReference type="Pfam" id="PF01729">
    <property type="entry name" value="QRPTase_C"/>
    <property type="match status" value="1"/>
</dbReference>
<feature type="binding site" evidence="13">
    <location>
        <position position="156"/>
    </location>
    <ligand>
        <name>substrate</name>
    </ligand>
</feature>
<dbReference type="InterPro" id="IPR004393">
    <property type="entry name" value="NadC"/>
</dbReference>
<feature type="binding site" evidence="13">
    <location>
        <begin position="260"/>
        <end position="262"/>
    </location>
    <ligand>
        <name>substrate</name>
    </ligand>
</feature>
<comment type="pathway">
    <text evidence="2">Cofactor biosynthesis; NAD(+) biosynthesis; nicotinate D-ribonucleotide from quinolinate: step 1/1.</text>
</comment>
<feature type="binding site" evidence="13">
    <location>
        <begin position="239"/>
        <end position="241"/>
    </location>
    <ligand>
        <name>substrate</name>
    </ligand>
</feature>
<dbReference type="SUPFAM" id="SSF54675">
    <property type="entry name" value="Nicotinate/Quinolinate PRTase N-terminal domain-like"/>
    <property type="match status" value="1"/>
</dbReference>
<evidence type="ECO:0000256" key="9">
    <source>
        <dbReference type="ARBA" id="ARBA00033102"/>
    </source>
</evidence>
<feature type="binding site" evidence="13">
    <location>
        <position position="99"/>
    </location>
    <ligand>
        <name>substrate</name>
    </ligand>
</feature>
<comment type="function">
    <text evidence="1">Involved in the catabolism of quinolinic acid (QA).</text>
</comment>
<dbReference type="Pfam" id="PF02749">
    <property type="entry name" value="QRPTase_N"/>
    <property type="match status" value="1"/>
</dbReference>
<feature type="domain" description="Quinolinate phosphoribosyl transferase N-terminal" evidence="15">
    <location>
        <begin position="25"/>
        <end position="109"/>
    </location>
</feature>
<dbReference type="EMBL" id="CP154858">
    <property type="protein sequence ID" value="XDT73221.1"/>
    <property type="molecule type" value="Genomic_DNA"/>
</dbReference>
<dbReference type="KEGG" id="tcd:AAIA72_04395"/>
<comment type="similarity">
    <text evidence="3 12">Belongs to the NadC/ModD family.</text>
</comment>
<reference evidence="16" key="1">
    <citation type="submission" date="2024-05" db="EMBL/GenBank/DDBJ databases">
        <title>Genome sequencing of novel strain.</title>
        <authorList>
            <person name="Ganbat D."/>
            <person name="Ganbat S."/>
            <person name="Lee S.-J."/>
        </authorList>
    </citation>
    <scope>NUCLEOTIDE SEQUENCE</scope>
    <source>
        <strain evidence="16">SMD15-11</strain>
    </source>
</reference>
<dbReference type="GO" id="GO:0004514">
    <property type="term" value="F:nicotinate-nucleotide diphosphorylase (carboxylating) activity"/>
    <property type="evidence" value="ECO:0007669"/>
    <property type="project" value="UniProtKB-EC"/>
</dbReference>
<feature type="domain" description="Quinolinate phosphoribosyl transferase C-terminal" evidence="14">
    <location>
        <begin position="111"/>
        <end position="275"/>
    </location>
</feature>
<evidence type="ECO:0000256" key="10">
    <source>
        <dbReference type="ARBA" id="ARBA00047445"/>
    </source>
</evidence>
<evidence type="ECO:0000256" key="7">
    <source>
        <dbReference type="ARBA" id="ARBA00022676"/>
    </source>
</evidence>
<dbReference type="InterPro" id="IPR036068">
    <property type="entry name" value="Nicotinate_pribotase-like_C"/>
</dbReference>
<evidence type="ECO:0000256" key="12">
    <source>
        <dbReference type="PIRNR" id="PIRNR006250"/>
    </source>
</evidence>
<dbReference type="GO" id="GO:0009435">
    <property type="term" value="P:NAD+ biosynthetic process"/>
    <property type="evidence" value="ECO:0007669"/>
    <property type="project" value="InterPro"/>
</dbReference>
<evidence type="ECO:0000313" key="16">
    <source>
        <dbReference type="EMBL" id="XDT73221.1"/>
    </source>
</evidence>
<dbReference type="PANTHER" id="PTHR32179:SF3">
    <property type="entry name" value="NICOTINATE-NUCLEOTIDE PYROPHOSPHORYLASE [CARBOXYLATING]"/>
    <property type="match status" value="1"/>
</dbReference>
<dbReference type="GO" id="GO:0034213">
    <property type="term" value="P:quinolinate catabolic process"/>
    <property type="evidence" value="ECO:0007669"/>
    <property type="project" value="TreeGrafter"/>
</dbReference>
<accession>A0AB39UZD5</accession>
<gene>
    <name evidence="16" type="primary">nadC</name>
    <name evidence="16" type="ORF">AAIA72_04395</name>
</gene>
<dbReference type="AlphaFoldDB" id="A0AB39UZD5"/>
<feature type="binding site" evidence="13">
    <location>
        <position position="216"/>
    </location>
    <ligand>
        <name>substrate</name>
    </ligand>
</feature>
<dbReference type="GO" id="GO:0005737">
    <property type="term" value="C:cytoplasm"/>
    <property type="evidence" value="ECO:0007669"/>
    <property type="project" value="TreeGrafter"/>
</dbReference>
<dbReference type="InterPro" id="IPR002638">
    <property type="entry name" value="Quinolinate_PRibosylTrfase_C"/>
</dbReference>
<evidence type="ECO:0000256" key="6">
    <source>
        <dbReference type="ARBA" id="ARBA00022642"/>
    </source>
</evidence>
<sequence>MRDLLQEAIETNVRHALDEDIQSGDITAMLIPADQTAHARVITREPMVLAGRPWVDAVFRTLDSGIRVQWHASEGDVLQANDVVFEVEGNTRALLTGERTALNFLQTLSGVATVAREWAQKIAHTDAVILDTRKTIPGLRQALKYAVRTGGCANHRMGLWDAFLIKENHIAACGSITLAVQKAREIAPGKPVEVEVETLAQLEEAVAAGAERVMLDNFDLETMRKAVALAKGKTELEASGGVDDTTLVAIAETGVDYISIGALTKHLRAIDLSMRLC</sequence>